<protein>
    <recommendedName>
        <fullName evidence="2">ParB/Sulfiredoxin domain-containing protein</fullName>
    </recommendedName>
</protein>
<organism evidence="1">
    <name type="scientific">viral metagenome</name>
    <dbReference type="NCBI Taxonomy" id="1070528"/>
    <lineage>
        <taxon>unclassified sequences</taxon>
        <taxon>metagenomes</taxon>
        <taxon>organismal metagenomes</taxon>
    </lineage>
</organism>
<dbReference type="EMBL" id="MN740320">
    <property type="protein sequence ID" value="QHU00027.1"/>
    <property type="molecule type" value="Genomic_DNA"/>
</dbReference>
<evidence type="ECO:0000313" key="1">
    <source>
        <dbReference type="EMBL" id="QHU00027.1"/>
    </source>
</evidence>
<dbReference type="AlphaFoldDB" id="A0A6C0J5Y4"/>
<accession>A0A6C0J5Y4</accession>
<proteinExistence type="predicted"/>
<sequence>MAFLHSYLRENASGMQHTDTHQVWSIPIKAFNNIPIQRWKYNRPPDMDRVAEIREHHLKSKRMDGILFLAQIDSGIVCYESNHRREALKGLDDMADVLVDIMFNATDEQVKQEFLRLNKAVSVPELYVLEETTDVKAEDLVACVRAFCTTYASLKVTTGRPQRPNFNESLLTDDFLNITRTHKIGVAELARRMNALNERWATERDRSKLTDKVIAKCNKANLWLFAWNGRLDPNDFA</sequence>
<reference evidence="1" key="1">
    <citation type="journal article" date="2020" name="Nature">
        <title>Giant virus diversity and host interactions through global metagenomics.</title>
        <authorList>
            <person name="Schulz F."/>
            <person name="Roux S."/>
            <person name="Paez-Espino D."/>
            <person name="Jungbluth S."/>
            <person name="Walsh D.A."/>
            <person name="Denef V.J."/>
            <person name="McMahon K.D."/>
            <person name="Konstantinidis K.T."/>
            <person name="Eloe-Fadrosh E.A."/>
            <person name="Kyrpides N.C."/>
            <person name="Woyke T."/>
        </authorList>
    </citation>
    <scope>NUCLEOTIDE SEQUENCE</scope>
    <source>
        <strain evidence="1">GVMAG-M-3300025778-1</strain>
    </source>
</reference>
<name>A0A6C0J5Y4_9ZZZZ</name>
<evidence type="ECO:0008006" key="2">
    <source>
        <dbReference type="Google" id="ProtNLM"/>
    </source>
</evidence>